<feature type="transmembrane region" description="Helical" evidence="6">
    <location>
        <begin position="309"/>
        <end position="332"/>
    </location>
</feature>
<evidence type="ECO:0000256" key="6">
    <source>
        <dbReference type="SAM" id="Phobius"/>
    </source>
</evidence>
<comment type="caution">
    <text evidence="7">The sequence shown here is derived from an EMBL/GenBank/DDBJ whole genome shotgun (WGS) entry which is preliminary data.</text>
</comment>
<evidence type="ECO:0000256" key="4">
    <source>
        <dbReference type="ARBA" id="ARBA00022989"/>
    </source>
</evidence>
<feature type="transmembrane region" description="Helical" evidence="6">
    <location>
        <begin position="344"/>
        <end position="365"/>
    </location>
</feature>
<protein>
    <submittedName>
        <fullName evidence="7">Polysaccharide biosynthesis protein</fullName>
    </submittedName>
</protein>
<feature type="transmembrane region" description="Helical" evidence="6">
    <location>
        <begin position="402"/>
        <end position="424"/>
    </location>
</feature>
<feature type="transmembrane region" description="Helical" evidence="6">
    <location>
        <begin position="119"/>
        <end position="136"/>
    </location>
</feature>
<dbReference type="PANTHER" id="PTHR30250">
    <property type="entry name" value="PST FAMILY PREDICTED COLANIC ACID TRANSPORTER"/>
    <property type="match status" value="1"/>
</dbReference>
<feature type="transmembrane region" description="Helical" evidence="6">
    <location>
        <begin position="180"/>
        <end position="199"/>
    </location>
</feature>
<accession>A0A2P6MHS4</accession>
<name>A0A2P6MHS4_ALKUR</name>
<feature type="transmembrane region" description="Helical" evidence="6">
    <location>
        <begin position="87"/>
        <end position="107"/>
    </location>
</feature>
<dbReference type="Proteomes" id="UP000243650">
    <property type="component" value="Unassembled WGS sequence"/>
</dbReference>
<feature type="transmembrane region" description="Helical" evidence="6">
    <location>
        <begin position="156"/>
        <end position="174"/>
    </location>
</feature>
<keyword evidence="3 6" id="KW-0812">Transmembrane</keyword>
<keyword evidence="4 6" id="KW-1133">Transmembrane helix</keyword>
<dbReference type="InterPro" id="IPR050833">
    <property type="entry name" value="Poly_Biosynth_Transport"/>
</dbReference>
<sequence length="434" mass="47388">MMNRLKNVLRKKFVKNVMMVATGTLGAQAITLLFAPIITRLYGPEVYGILGVFNTMVSMIVPVAALTIPVAIVLPKEDRSALSLAKLAILIAGFVSVIMLIIVLFFQDFILDVFNIKELSLYILLVPLVVLLSALMQVGEQWLIRKKEFKSTAKAAFLHSLLLNITKTAGGLWLPVAGVLVTIAAFGNGIKALLLYYFTRKEDPTISSKLTDFSDERLRMKDVFIEHKDFPIFRAPQVFINAVSQGLPVMMLTAFFGPAAAGFYSIGKTVLGLPSALIGKAVGDVFYPRIAEASNTGENLSALIIKSTLGLAVVGILPFGIVIAFGPMLFGFVFGADWVTAGEYARWISLWSYFLFMNQPTIKALPVLSAQAFHLKFTMVTLITRSIALALGYYLFQSDVVAVALFSITGGLLNIALILITIGISRKFDLERGV</sequence>
<evidence type="ECO:0000256" key="2">
    <source>
        <dbReference type="ARBA" id="ARBA00022475"/>
    </source>
</evidence>
<evidence type="ECO:0000313" key="8">
    <source>
        <dbReference type="Proteomes" id="UP000243650"/>
    </source>
</evidence>
<dbReference type="EMBL" id="PVNS01000006">
    <property type="protein sequence ID" value="PRO65844.1"/>
    <property type="molecule type" value="Genomic_DNA"/>
</dbReference>
<feature type="transmembrane region" description="Helical" evidence="6">
    <location>
        <begin position="20"/>
        <end position="43"/>
    </location>
</feature>
<dbReference type="AlphaFoldDB" id="A0A2P6MHS4"/>
<reference evidence="7 8" key="1">
    <citation type="submission" date="2018-03" db="EMBL/GenBank/DDBJ databases">
        <title>Bacillus urumqiensis sp. nov., a moderately haloalkaliphilic bacterium isolated from a salt lake.</title>
        <authorList>
            <person name="Zhao B."/>
            <person name="Liao Z."/>
        </authorList>
    </citation>
    <scope>NUCLEOTIDE SEQUENCE [LARGE SCALE GENOMIC DNA]</scope>
    <source>
        <strain evidence="7 8">BZ-SZ-XJ18</strain>
    </source>
</reference>
<evidence type="ECO:0000256" key="1">
    <source>
        <dbReference type="ARBA" id="ARBA00004651"/>
    </source>
</evidence>
<dbReference type="GO" id="GO:0005886">
    <property type="term" value="C:plasma membrane"/>
    <property type="evidence" value="ECO:0007669"/>
    <property type="project" value="UniProtKB-SubCell"/>
</dbReference>
<keyword evidence="5 6" id="KW-0472">Membrane</keyword>
<dbReference type="OrthoDB" id="109075at2"/>
<keyword evidence="8" id="KW-1185">Reference proteome</keyword>
<feature type="transmembrane region" description="Helical" evidence="6">
    <location>
        <begin position="49"/>
        <end position="75"/>
    </location>
</feature>
<evidence type="ECO:0000256" key="3">
    <source>
        <dbReference type="ARBA" id="ARBA00022692"/>
    </source>
</evidence>
<dbReference type="RefSeq" id="WP_105958940.1">
    <property type="nucleotide sequence ID" value="NZ_PVNS01000006.1"/>
</dbReference>
<evidence type="ECO:0000313" key="7">
    <source>
        <dbReference type="EMBL" id="PRO65844.1"/>
    </source>
</evidence>
<dbReference type="PANTHER" id="PTHR30250:SF28">
    <property type="entry name" value="POLYSACCHARIDE BIOSYNTHESIS PROTEIN"/>
    <property type="match status" value="1"/>
</dbReference>
<gene>
    <name evidence="7" type="ORF">C6I21_08075</name>
</gene>
<comment type="subcellular location">
    <subcellularLocation>
        <location evidence="1">Cell membrane</location>
        <topology evidence="1">Multi-pass membrane protein</topology>
    </subcellularLocation>
</comment>
<organism evidence="7 8">
    <name type="scientific">Alkalicoccus urumqiensis</name>
    <name type="common">Bacillus urumqiensis</name>
    <dbReference type="NCBI Taxonomy" id="1548213"/>
    <lineage>
        <taxon>Bacteria</taxon>
        <taxon>Bacillati</taxon>
        <taxon>Bacillota</taxon>
        <taxon>Bacilli</taxon>
        <taxon>Bacillales</taxon>
        <taxon>Bacillaceae</taxon>
        <taxon>Alkalicoccus</taxon>
    </lineage>
</organism>
<evidence type="ECO:0000256" key="5">
    <source>
        <dbReference type="ARBA" id="ARBA00023136"/>
    </source>
</evidence>
<proteinExistence type="predicted"/>
<dbReference type="Pfam" id="PF13440">
    <property type="entry name" value="Polysacc_synt_3"/>
    <property type="match status" value="1"/>
</dbReference>
<feature type="transmembrane region" description="Helical" evidence="6">
    <location>
        <begin position="377"/>
        <end position="396"/>
    </location>
</feature>
<keyword evidence="2" id="KW-1003">Cell membrane</keyword>